<sequence length="299" mass="34620">MDIFSVKGTRLSDLKEMPFERERDLQEIFERNLNSILGLEFIKSEFSIQNQRFDTLAFDTENSSFVIIEYKKTRNDSVFDQGVSYLNTLLKFKADFIVEYNETLNKTLKKDSVDWTQSRVIFVAPAFSERQKGAIDFKDLNIELVEVKRFENDILVINGVEKSVAAPSIKFSDKMDAKTELKELKTYTEYEHLSDKTDDIKELYFDFKQAILNLSSSIEAIPQKLYVAFKINKKTIVSIEIQKSTLKLCINKKKGELKDARNIMKDVFGVGHWGSGDYQITIKNSNDLEYIMSLIKQAI</sequence>
<dbReference type="InterPro" id="IPR043714">
    <property type="entry name" value="DUF5655"/>
</dbReference>
<gene>
    <name evidence="2" type="ORF">CMUC_1910</name>
</gene>
<dbReference type="Pfam" id="PF18899">
    <property type="entry name" value="DUF5655"/>
    <property type="match status" value="1"/>
</dbReference>
<accession>A0A6G5QJ58</accession>
<feature type="domain" description="DUF5655" evidence="1">
    <location>
        <begin position="191"/>
        <end position="298"/>
    </location>
</feature>
<evidence type="ECO:0000259" key="1">
    <source>
        <dbReference type="Pfam" id="PF18899"/>
    </source>
</evidence>
<evidence type="ECO:0000313" key="3">
    <source>
        <dbReference type="Proteomes" id="UP000503264"/>
    </source>
</evidence>
<protein>
    <recommendedName>
        <fullName evidence="1">DUF5655 domain-containing protein</fullName>
    </recommendedName>
</protein>
<evidence type="ECO:0000313" key="2">
    <source>
        <dbReference type="EMBL" id="QCD45652.1"/>
    </source>
</evidence>
<organism evidence="2 3">
    <name type="scientific">Campylobacter mucosalis CCUG 21559</name>
    <dbReference type="NCBI Taxonomy" id="1032067"/>
    <lineage>
        <taxon>Bacteria</taxon>
        <taxon>Pseudomonadati</taxon>
        <taxon>Campylobacterota</taxon>
        <taxon>Epsilonproteobacteria</taxon>
        <taxon>Campylobacterales</taxon>
        <taxon>Campylobacteraceae</taxon>
        <taxon>Campylobacter</taxon>
    </lineage>
</organism>
<reference evidence="2 3" key="1">
    <citation type="submission" date="2016-07" db="EMBL/GenBank/DDBJ databases">
        <title>Comparative genomics of the Campylobacter concisus group.</title>
        <authorList>
            <person name="Miller W.G."/>
            <person name="Yee E."/>
            <person name="Chapman M.H."/>
            <person name="Huynh S."/>
            <person name="Bono J.L."/>
            <person name="On S.L.W."/>
            <person name="StLeger J."/>
            <person name="Foster G."/>
            <person name="Parker C.T."/>
        </authorList>
    </citation>
    <scope>NUCLEOTIDE SEQUENCE [LARGE SCALE GENOMIC DNA]</scope>
    <source>
        <strain evidence="2 3">CCUG 21559</strain>
    </source>
</reference>
<dbReference type="RefSeq" id="WP_171994291.1">
    <property type="nucleotide sequence ID" value="NZ_CP012542.1"/>
</dbReference>
<dbReference type="Gene3D" id="3.40.1350.10">
    <property type="match status" value="1"/>
</dbReference>
<proteinExistence type="predicted"/>
<dbReference type="InterPro" id="IPR011856">
    <property type="entry name" value="tRNA_endonuc-like_dom_sf"/>
</dbReference>
<name>A0A6G5QJ58_9BACT</name>
<dbReference type="GO" id="GO:0003676">
    <property type="term" value="F:nucleic acid binding"/>
    <property type="evidence" value="ECO:0007669"/>
    <property type="project" value="InterPro"/>
</dbReference>
<dbReference type="AlphaFoldDB" id="A0A6G5QJ58"/>
<keyword evidence="3" id="KW-1185">Reference proteome</keyword>
<dbReference type="Proteomes" id="UP000503264">
    <property type="component" value="Chromosome"/>
</dbReference>
<dbReference type="EMBL" id="CP012542">
    <property type="protein sequence ID" value="QCD45652.1"/>
    <property type="molecule type" value="Genomic_DNA"/>
</dbReference>